<proteinExistence type="predicted"/>
<feature type="transmembrane region" description="Helical" evidence="1">
    <location>
        <begin position="918"/>
        <end position="942"/>
    </location>
</feature>
<dbReference type="PANTHER" id="PTHR32063">
    <property type="match status" value="1"/>
</dbReference>
<dbReference type="EMBL" id="JAQQAL010000028">
    <property type="protein sequence ID" value="MDC7227567.1"/>
    <property type="molecule type" value="Genomic_DNA"/>
</dbReference>
<feature type="transmembrane region" description="Helical" evidence="1">
    <location>
        <begin position="380"/>
        <end position="405"/>
    </location>
</feature>
<feature type="transmembrane region" description="Helical" evidence="1">
    <location>
        <begin position="888"/>
        <end position="906"/>
    </location>
</feature>
<dbReference type="GO" id="GO:0005886">
    <property type="term" value="C:plasma membrane"/>
    <property type="evidence" value="ECO:0007669"/>
    <property type="project" value="TreeGrafter"/>
</dbReference>
<dbReference type="SUPFAM" id="SSF82714">
    <property type="entry name" value="Multidrug efflux transporter AcrB TolC docking domain, DN and DC subdomains"/>
    <property type="match status" value="2"/>
</dbReference>
<dbReference type="Gene3D" id="3.30.70.1430">
    <property type="entry name" value="Multidrug efflux transporter AcrB pore domain"/>
    <property type="match status" value="2"/>
</dbReference>
<evidence type="ECO:0000313" key="3">
    <source>
        <dbReference type="Proteomes" id="UP001221217"/>
    </source>
</evidence>
<feature type="transmembrane region" description="Helical" evidence="1">
    <location>
        <begin position="12"/>
        <end position="32"/>
    </location>
</feature>
<keyword evidence="1" id="KW-0812">Transmembrane</keyword>
<organism evidence="2 3">
    <name type="scientific">Candidatus Thalassospirochaeta sargassi</name>
    <dbReference type="NCBI Taxonomy" id="3119039"/>
    <lineage>
        <taxon>Bacteria</taxon>
        <taxon>Pseudomonadati</taxon>
        <taxon>Spirochaetota</taxon>
        <taxon>Spirochaetia</taxon>
        <taxon>Spirochaetales</taxon>
        <taxon>Spirochaetaceae</taxon>
        <taxon>Candidatus Thalassospirochaeta</taxon>
    </lineage>
</organism>
<dbReference type="Gene3D" id="1.20.1640.10">
    <property type="entry name" value="Multidrug efflux transporter AcrB transmembrane domain"/>
    <property type="match status" value="2"/>
</dbReference>
<reference evidence="2 3" key="1">
    <citation type="submission" date="2022-12" db="EMBL/GenBank/DDBJ databases">
        <title>Metagenome assembled genome from gulf of manar.</title>
        <authorList>
            <person name="Kohli P."/>
            <person name="Pk S."/>
            <person name="Venkata Ramana C."/>
            <person name="Sasikala C."/>
        </authorList>
    </citation>
    <scope>NUCLEOTIDE SEQUENCE [LARGE SCALE GENOMIC DNA]</scope>
    <source>
        <strain evidence="2">JB008</strain>
    </source>
</reference>
<protein>
    <submittedName>
        <fullName evidence="2">Efflux RND transporter permease subunit</fullName>
    </submittedName>
</protein>
<evidence type="ECO:0000256" key="1">
    <source>
        <dbReference type="SAM" id="Phobius"/>
    </source>
</evidence>
<dbReference type="Pfam" id="PF00873">
    <property type="entry name" value="ACR_tran"/>
    <property type="match status" value="1"/>
</dbReference>
<feature type="transmembrane region" description="Helical" evidence="1">
    <location>
        <begin position="534"/>
        <end position="554"/>
    </location>
</feature>
<feature type="transmembrane region" description="Helical" evidence="1">
    <location>
        <begin position="426"/>
        <end position="447"/>
    </location>
</feature>
<dbReference type="InterPro" id="IPR001036">
    <property type="entry name" value="Acrflvin-R"/>
</dbReference>
<dbReference type="SUPFAM" id="SSF82693">
    <property type="entry name" value="Multidrug efflux transporter AcrB pore domain, PN1, PN2, PC1 and PC2 subdomains"/>
    <property type="match status" value="3"/>
</dbReference>
<dbReference type="SUPFAM" id="SSF82866">
    <property type="entry name" value="Multidrug efflux transporter AcrB transmembrane domain"/>
    <property type="match status" value="2"/>
</dbReference>
<gene>
    <name evidence="2" type="ORF">PQJ61_12450</name>
</gene>
<dbReference type="PRINTS" id="PR00702">
    <property type="entry name" value="ACRIFLAVINRP"/>
</dbReference>
<keyword evidence="1" id="KW-1133">Transmembrane helix</keyword>
<feature type="transmembrane region" description="Helical" evidence="1">
    <location>
        <begin position="354"/>
        <end position="374"/>
    </location>
</feature>
<accession>A0AAJ1MKC8</accession>
<sequence>MNLTQTVVNRPIAVVIIFALFIGLAAFLVPSIPVELFPDMEMPVVMVSTTYDGAGPEDVKQNVTEVLEKQLSNVSDLDSITSTSSEGSSLINLSFDYSKDLDDATNDIRDKLDVVEDYLPDDASSPVIYKMSSDDMPIMTLGLEGDLSQNELRAIADDKVQALIERIGGISSVSINGGQDEIVHVEVSQNRLEAYNMPLTEVASALDNQNHQIGSGNIQEGQTDYLIRTDAEFASLDEIAEVVISDNVLLKDLAGISLGNEEEEDRLYVNGQFGVTLSVTKESDANSIEVSNEINAALDSINSELPDGVKLIILSDDSDQISSIMNQTYISLIEGILLAMVVLFFFLRTWSSTLIIALSIPISIFITVLFMYFAGLSMNLMTLTGLILGLGMVVDCSIVVQENIFRYRERGTKLKASAILGSREMMGSITASTLTTICVFVPIILFSDGLEGLGTMLKSLSYTIAIALIVSLIVALTFVPTMSANYLKVFTRKQKPIRNKRLALIDSSFEQGFVKLDSNYKKVLYRLLNHKWKVVLFVTLIFILSAMQFAQMGMNFAPNMSDDSLTVSLELPNGTPLDETEQNTFQLVSIIEEIGGYNDMIVTIGESSHFSSSTYSNKSTVEMIFPDAVDQTVTVAEMKVLLRQHFNDFPGATLEFTSRGPGMGNDNPVDIMVKSDDLDAAVAFADELKEALEDNLPGITEPVTDMDEGLPQLEVVIDRERAYDLGLDMYTVASEIAAGINGTTATTYRVDGEELDVELILKDKDKSSVPDLNKIFVVNSSGTRIAVSNIAELKKSSSPVSINREDETIVVHVTAGLVDGYSSTEAQADIQNLLDTQIVVPDGISYSLSGDFEDIANMGSQFIMIGIIALLLVFGIMAAQFESLKDPFIIFFTIPLMLIGVIWFYVLSPYTFSMMSAVGLVVLVGLVVNSGIVLVDYTNLLLKRGYTLRDACVEAAGNRLRPILMSAATTILGMFPLAFLGGAGTEQVQPIAQTIIGGLLVSTLMTLFVTPLLFAALNRRKYA</sequence>
<feature type="transmembrane region" description="Helical" evidence="1">
    <location>
        <begin position="995"/>
        <end position="1017"/>
    </location>
</feature>
<name>A0AAJ1MKC8_9SPIO</name>
<comment type="caution">
    <text evidence="2">The sequence shown here is derived from an EMBL/GenBank/DDBJ whole genome shotgun (WGS) entry which is preliminary data.</text>
</comment>
<dbReference type="Proteomes" id="UP001221217">
    <property type="component" value="Unassembled WGS sequence"/>
</dbReference>
<dbReference type="Gene3D" id="3.30.70.1320">
    <property type="entry name" value="Multidrug efflux transporter AcrB pore domain like"/>
    <property type="match status" value="1"/>
</dbReference>
<feature type="transmembrane region" description="Helical" evidence="1">
    <location>
        <begin position="963"/>
        <end position="983"/>
    </location>
</feature>
<dbReference type="Gene3D" id="3.30.2090.10">
    <property type="entry name" value="Multidrug efflux transporter AcrB TolC docking domain, DN and DC subdomains"/>
    <property type="match status" value="2"/>
</dbReference>
<dbReference type="InterPro" id="IPR027463">
    <property type="entry name" value="AcrB_DN_DC_subdom"/>
</dbReference>
<dbReference type="AlphaFoldDB" id="A0AAJ1MKC8"/>
<dbReference type="GO" id="GO:0042910">
    <property type="term" value="F:xenobiotic transmembrane transporter activity"/>
    <property type="evidence" value="ECO:0007669"/>
    <property type="project" value="TreeGrafter"/>
</dbReference>
<dbReference type="Gene3D" id="3.30.70.1440">
    <property type="entry name" value="Multidrug efflux transporter AcrB pore domain"/>
    <property type="match status" value="1"/>
</dbReference>
<dbReference type="PANTHER" id="PTHR32063:SF0">
    <property type="entry name" value="SWARMING MOTILITY PROTEIN SWRC"/>
    <property type="match status" value="1"/>
</dbReference>
<keyword evidence="1" id="KW-0472">Membrane</keyword>
<evidence type="ECO:0000313" key="2">
    <source>
        <dbReference type="EMBL" id="MDC7227567.1"/>
    </source>
</evidence>
<feature type="transmembrane region" description="Helical" evidence="1">
    <location>
        <begin position="329"/>
        <end position="347"/>
    </location>
</feature>
<feature type="transmembrane region" description="Helical" evidence="1">
    <location>
        <begin position="459"/>
        <end position="487"/>
    </location>
</feature>
<feature type="transmembrane region" description="Helical" evidence="1">
    <location>
        <begin position="862"/>
        <end position="881"/>
    </location>
</feature>